<dbReference type="InterPro" id="IPR014942">
    <property type="entry name" value="AbiEii"/>
</dbReference>
<accession>A0AA49IWI2</accession>
<dbReference type="PROSITE" id="PS52050">
    <property type="entry name" value="WYL"/>
    <property type="match status" value="1"/>
</dbReference>
<feature type="domain" description="WYL" evidence="1">
    <location>
        <begin position="313"/>
        <end position="375"/>
    </location>
</feature>
<protein>
    <submittedName>
        <fullName evidence="2">Nucleotidyl transferase AbiEii/AbiGii toxin family protein</fullName>
    </submittedName>
</protein>
<evidence type="ECO:0000259" key="1">
    <source>
        <dbReference type="Pfam" id="PF13280"/>
    </source>
</evidence>
<dbReference type="Pfam" id="PF13280">
    <property type="entry name" value="WYL"/>
    <property type="match status" value="1"/>
</dbReference>
<name>A0AA49IWI2_9PROT</name>
<organism evidence="2">
    <name type="scientific">Candidatus Nitricoxidivorans perseverans</name>
    <dbReference type="NCBI Taxonomy" id="2975601"/>
    <lineage>
        <taxon>Bacteria</taxon>
        <taxon>Pseudomonadati</taxon>
        <taxon>Pseudomonadota</taxon>
        <taxon>Betaproteobacteria</taxon>
        <taxon>Nitrosomonadales</taxon>
        <taxon>Sterolibacteriaceae</taxon>
        <taxon>Candidatus Nitricoxidivorans</taxon>
    </lineage>
</organism>
<dbReference type="KEGG" id="npv:OHM77_07275"/>
<gene>
    <name evidence="2" type="ORF">OHM77_07275</name>
</gene>
<dbReference type="EMBL" id="CP107246">
    <property type="protein sequence ID" value="WIM04513.1"/>
    <property type="molecule type" value="Genomic_DNA"/>
</dbReference>
<dbReference type="InterPro" id="IPR026881">
    <property type="entry name" value="WYL_dom"/>
</dbReference>
<dbReference type="Proteomes" id="UP001234916">
    <property type="component" value="Chromosome"/>
</dbReference>
<dbReference type="Pfam" id="PF08843">
    <property type="entry name" value="AbiEii"/>
    <property type="match status" value="1"/>
</dbReference>
<sequence>MIEKQEISELARELSLDLHVVEKDYVLGWLLAGIAANPELSENWVFKGGTCLKKCYFETYRFSEDLDFTVTEEAQLDEDYLLQAFRQMAEWVYEQSGIEIPGEQIRFKLSVLDGGRYAEGRVYYVGPLMQKRNLARIKFDLTSKEKLVLPPQKRAVHHPYSDCPDDGIHVLSYCFEEVFAEKMRALAERERPRDLYDVVHLYRHDEIRPDRGVVLKTLQEKCAFKGIPVPTTESLQREDAKIKLAAEWEDMLAHQLPVLPDLEQFWNEIPNVFRWLYGEAEKPSFGALAADRPTDNSWQPPAMVFAWHAAVPLESVRFAAANRLCVNLRYQDSWRLIEPYSLRRSLDGNLLLCAVKHETGESRTYRVDRIQGVEVSRTPFTPRYQIELTPAGPLSAPPVQRLAAPRQSINARPKISAGRAAKAMTGQTGPTYVFKCPSCGKQFRRKTYDATLSPHKNKNGYQCFGGFGSLVKTEY</sequence>
<keyword evidence="2" id="KW-0808">Transferase</keyword>
<dbReference type="GO" id="GO:0016740">
    <property type="term" value="F:transferase activity"/>
    <property type="evidence" value="ECO:0007669"/>
    <property type="project" value="UniProtKB-KW"/>
</dbReference>
<proteinExistence type="predicted"/>
<reference evidence="2" key="1">
    <citation type="journal article" date="2023" name="Nat. Microbiol.">
        <title>Enrichment and characterization of a nitric oxide-reducing microbial community in a continuous bioreactor.</title>
        <authorList>
            <person name="Garrido-Amador P."/>
            <person name="Stortenbeker N."/>
            <person name="Wessels H.J.C.T."/>
            <person name="Speth D.R."/>
            <person name="Garcia-Heredia I."/>
            <person name="Kartal B."/>
        </authorList>
    </citation>
    <scope>NUCLEOTIDE SEQUENCE</scope>
    <source>
        <strain evidence="2">MAG1</strain>
    </source>
</reference>
<evidence type="ECO:0000313" key="2">
    <source>
        <dbReference type="EMBL" id="WIM04513.1"/>
    </source>
</evidence>
<dbReference type="Gene3D" id="3.10.450.620">
    <property type="entry name" value="JHP933, nucleotidyltransferase-like core domain"/>
    <property type="match status" value="1"/>
</dbReference>
<dbReference type="AlphaFoldDB" id="A0AA49IWI2"/>